<dbReference type="InterPro" id="IPR003593">
    <property type="entry name" value="AAA+_ATPase"/>
</dbReference>
<dbReference type="SMART" id="SM00382">
    <property type="entry name" value="AAA"/>
    <property type="match status" value="1"/>
</dbReference>
<keyword evidence="3" id="KW-1003">Cell membrane</keyword>
<dbReference type="InterPro" id="IPR003439">
    <property type="entry name" value="ABC_transporter-like_ATP-bd"/>
</dbReference>
<evidence type="ECO:0000313" key="14">
    <source>
        <dbReference type="Proteomes" id="UP000093903"/>
    </source>
</evidence>
<feature type="transmembrane region" description="Helical" evidence="10">
    <location>
        <begin position="49"/>
        <end position="67"/>
    </location>
</feature>
<dbReference type="Gene3D" id="1.20.1560.10">
    <property type="entry name" value="ABC transporter type 1, transmembrane domain"/>
    <property type="match status" value="1"/>
</dbReference>
<protein>
    <submittedName>
        <fullName evidence="13">ABC transporter ATP-binding protein</fullName>
    </submittedName>
</protein>
<dbReference type="SUPFAM" id="SSF52540">
    <property type="entry name" value="P-loop containing nucleoside triphosphate hydrolases"/>
    <property type="match status" value="1"/>
</dbReference>
<feature type="region of interest" description="Disordered" evidence="9">
    <location>
        <begin position="547"/>
        <end position="584"/>
    </location>
</feature>
<feature type="transmembrane region" description="Helical" evidence="10">
    <location>
        <begin position="129"/>
        <end position="147"/>
    </location>
</feature>
<keyword evidence="7 10" id="KW-1133">Transmembrane helix</keyword>
<feature type="domain" description="ABC transmembrane type-1" evidence="12">
    <location>
        <begin position="1"/>
        <end position="297"/>
    </location>
</feature>
<dbReference type="InterPro" id="IPR027417">
    <property type="entry name" value="P-loop_NTPase"/>
</dbReference>
<evidence type="ECO:0000256" key="2">
    <source>
        <dbReference type="ARBA" id="ARBA00022448"/>
    </source>
</evidence>
<comment type="subcellular location">
    <subcellularLocation>
        <location evidence="1">Cell membrane</location>
        <topology evidence="1">Multi-pass membrane protein</topology>
    </subcellularLocation>
</comment>
<name>A0A853MHV1_9CYAN</name>
<evidence type="ECO:0000256" key="1">
    <source>
        <dbReference type="ARBA" id="ARBA00004651"/>
    </source>
</evidence>
<keyword evidence="8 10" id="KW-0472">Membrane</keyword>
<dbReference type="Proteomes" id="UP000093903">
    <property type="component" value="Unassembled WGS sequence"/>
</dbReference>
<dbReference type="PANTHER" id="PTHR24221:SF654">
    <property type="entry name" value="ATP-BINDING CASSETTE SUB-FAMILY B MEMBER 6"/>
    <property type="match status" value="1"/>
</dbReference>
<dbReference type="PROSITE" id="PS50893">
    <property type="entry name" value="ABC_TRANSPORTER_2"/>
    <property type="match status" value="1"/>
</dbReference>
<dbReference type="InterPro" id="IPR039421">
    <property type="entry name" value="Type_1_exporter"/>
</dbReference>
<dbReference type="GO" id="GO:0034040">
    <property type="term" value="F:ATPase-coupled lipid transmembrane transporter activity"/>
    <property type="evidence" value="ECO:0007669"/>
    <property type="project" value="TreeGrafter"/>
</dbReference>
<dbReference type="InterPro" id="IPR011527">
    <property type="entry name" value="ABC1_TM_dom"/>
</dbReference>
<evidence type="ECO:0000256" key="10">
    <source>
        <dbReference type="SAM" id="Phobius"/>
    </source>
</evidence>
<gene>
    <name evidence="13" type="ORF">A9P98_12760</name>
</gene>
<dbReference type="InterPro" id="IPR036640">
    <property type="entry name" value="ABC1_TM_sf"/>
</dbReference>
<feature type="transmembrane region" description="Helical" evidence="10">
    <location>
        <begin position="240"/>
        <end position="259"/>
    </location>
</feature>
<proteinExistence type="predicted"/>
<dbReference type="SUPFAM" id="SSF90123">
    <property type="entry name" value="ABC transporter transmembrane region"/>
    <property type="match status" value="1"/>
</dbReference>
<evidence type="ECO:0000256" key="5">
    <source>
        <dbReference type="ARBA" id="ARBA00022741"/>
    </source>
</evidence>
<dbReference type="GO" id="GO:0016887">
    <property type="term" value="F:ATP hydrolysis activity"/>
    <property type="evidence" value="ECO:0007669"/>
    <property type="project" value="InterPro"/>
</dbReference>
<feature type="transmembrane region" description="Helical" evidence="10">
    <location>
        <begin position="153"/>
        <end position="171"/>
    </location>
</feature>
<evidence type="ECO:0000259" key="11">
    <source>
        <dbReference type="PROSITE" id="PS50893"/>
    </source>
</evidence>
<dbReference type="Pfam" id="PF00664">
    <property type="entry name" value="ABC_membrane"/>
    <property type="match status" value="1"/>
</dbReference>
<evidence type="ECO:0000313" key="13">
    <source>
        <dbReference type="EMBL" id="OBU78102.1"/>
    </source>
</evidence>
<evidence type="ECO:0000256" key="4">
    <source>
        <dbReference type="ARBA" id="ARBA00022692"/>
    </source>
</evidence>
<dbReference type="PROSITE" id="PS00211">
    <property type="entry name" value="ABC_TRANSPORTER_1"/>
    <property type="match status" value="1"/>
</dbReference>
<evidence type="ECO:0000256" key="6">
    <source>
        <dbReference type="ARBA" id="ARBA00022840"/>
    </source>
</evidence>
<dbReference type="AlphaFoldDB" id="A0A853MHV1"/>
<dbReference type="GO" id="GO:0005524">
    <property type="term" value="F:ATP binding"/>
    <property type="evidence" value="ECO:0007669"/>
    <property type="project" value="UniProtKB-KW"/>
</dbReference>
<evidence type="ECO:0000256" key="9">
    <source>
        <dbReference type="SAM" id="MobiDB-lite"/>
    </source>
</evidence>
<dbReference type="EMBL" id="LYXA01000001">
    <property type="protein sequence ID" value="OBU78102.1"/>
    <property type="molecule type" value="Genomic_DNA"/>
</dbReference>
<keyword evidence="6 13" id="KW-0067">ATP-binding</keyword>
<dbReference type="Gene3D" id="3.40.50.300">
    <property type="entry name" value="P-loop containing nucleotide triphosphate hydrolases"/>
    <property type="match status" value="1"/>
</dbReference>
<keyword evidence="5" id="KW-0547">Nucleotide-binding</keyword>
<organism evidence="13 14">
    <name type="scientific">Cylindrospermopsis raciborskii CS-505</name>
    <dbReference type="NCBI Taxonomy" id="533240"/>
    <lineage>
        <taxon>Bacteria</taxon>
        <taxon>Bacillati</taxon>
        <taxon>Cyanobacteriota</taxon>
        <taxon>Cyanophyceae</taxon>
        <taxon>Nostocales</taxon>
        <taxon>Aphanizomenonaceae</taxon>
        <taxon>Cylindrospermopsis</taxon>
    </lineage>
</organism>
<dbReference type="FunFam" id="3.40.50.300:FF:000299">
    <property type="entry name" value="ABC transporter ATP-binding protein/permease"/>
    <property type="match status" value="1"/>
</dbReference>
<dbReference type="PROSITE" id="PS50929">
    <property type="entry name" value="ABC_TM1F"/>
    <property type="match status" value="1"/>
</dbReference>
<accession>A0A853MHV1</accession>
<evidence type="ECO:0000256" key="7">
    <source>
        <dbReference type="ARBA" id="ARBA00022989"/>
    </source>
</evidence>
<comment type="caution">
    <text evidence="13">The sequence shown here is derived from an EMBL/GenBank/DDBJ whole genome shotgun (WGS) entry which is preliminary data.</text>
</comment>
<feature type="domain" description="ABC transporter" evidence="11">
    <location>
        <begin position="330"/>
        <end position="567"/>
    </location>
</feature>
<evidence type="ECO:0000256" key="3">
    <source>
        <dbReference type="ARBA" id="ARBA00022475"/>
    </source>
</evidence>
<evidence type="ECO:0000256" key="8">
    <source>
        <dbReference type="ARBA" id="ARBA00023136"/>
    </source>
</evidence>
<keyword evidence="4 10" id="KW-0812">Transmembrane</keyword>
<evidence type="ECO:0000259" key="12">
    <source>
        <dbReference type="PROSITE" id="PS50929"/>
    </source>
</evidence>
<dbReference type="PANTHER" id="PTHR24221">
    <property type="entry name" value="ATP-BINDING CASSETTE SUB-FAMILY B"/>
    <property type="match status" value="1"/>
</dbReference>
<dbReference type="InterPro" id="IPR017871">
    <property type="entry name" value="ABC_transporter-like_CS"/>
</dbReference>
<reference evidence="13 14" key="1">
    <citation type="submission" date="2016-05" db="EMBL/GenBank/DDBJ databases">
        <title>First complete genome of the cyanobacterium Cylindrospermopsis raciborskii CS505, containing a circular chromosome and a single extrachromosomal element.</title>
        <authorList>
            <person name="Fuentes J."/>
            <person name="Tamames J."/>
            <person name="Allen E."/>
            <person name="Plominski A."/>
            <person name="Vasquez M."/>
        </authorList>
    </citation>
    <scope>NUCLEOTIDE SEQUENCE [LARGE SCALE GENOMIC DNA]</scope>
    <source>
        <strain evidence="13 14">CS505</strain>
    </source>
</reference>
<sequence>MLLTATSEVISLGAVLPFLGALSNANGVLQNPTFQPLWQKLEVSTTFHLVLWLAGTFGMAVILANILRIITLRSQLRFAAAIASELSCEVYRRVLYQPYSFHVRHSSNELIAGITSDISLVSNTILPQTLLLAVNTMIVIALVLSVVIISPGIAIGTAVTLGVSYWILLGVSKRTLAKNSHITTSQNRFLIKYLQEGLGGIRDVILERNQGIFVNSYGQVDRLLRLASANNVLISSVPRYVIEPIAMVAICTIAVVMAYQEEQLARVVPILGALALAANRLLPALQGCFSSIAFLRGNQVSLQKVLEKLAMPVDMLPTPQGMGKPLNQGLQLRNVWFRYSPSTPWVLRDLCLEIKANTTVGFVGTTGSGKSTTADLILGLLQPEKGEILVDGEPLEGERLANWQRTIAHVPQSIFLSDATIAENIAFGVPLGEIDMERVQEAARLAQIADFIEGREGGYEEIVGERGIRLSGGQRQRIGIARALYKRASVIVLDEATSALDNSTEKEVMAAIEGLSHQLTVILIAHRLSTLEKCDRIFQLDQGQVYQEGDRDGDSPTNSATGGVVGATGGTDPAIVSTSIRSTG</sequence>
<keyword evidence="2" id="KW-0813">Transport</keyword>
<dbReference type="GO" id="GO:0005886">
    <property type="term" value="C:plasma membrane"/>
    <property type="evidence" value="ECO:0007669"/>
    <property type="project" value="UniProtKB-SubCell"/>
</dbReference>
<dbReference type="Pfam" id="PF00005">
    <property type="entry name" value="ABC_tran"/>
    <property type="match status" value="1"/>
</dbReference>
<dbReference type="GO" id="GO:0140359">
    <property type="term" value="F:ABC-type transporter activity"/>
    <property type="evidence" value="ECO:0007669"/>
    <property type="project" value="InterPro"/>
</dbReference>